<evidence type="ECO:0000256" key="1">
    <source>
        <dbReference type="ARBA" id="ARBA00022679"/>
    </source>
</evidence>
<sequence>MADRQRIMIDGFNLALPRGTGVATYGYNLALAAQGMGLKVDGLYGLRAPYSPKLREIVFYEALGGEEATGVKRWQWKGLRELSLLVRPKLARELPSPGTGSVVTEQFAYRLPSFDRLFTSPGLFEMAHRHFRRYGLFMHVRVPNPPAIMHWTYPLPIRLVGAKNIYTLHDLVPLRLPFASLDNKRLYYKLMRACVAKGDHICTVSDASLQDIATAFPRAAGKITNTFQAVRLPKSVLETSEEDVETSVRSIFNLPYKGYFMFFGAVEPKKNVARLIEAYLSLSTNTPLVIVGTRAWGSDVELRLLQKDEIQPFKAMFKNIRRIDYLPRNLLMRLVRGAKAVAFPSLYEGFGLPALEAMMLGTPVITSTTSSLPEVVGDAALKVDPYSVPDIAAALRALDGDGALRANLSAQGKARAQNFTMDRYQQALRGMYDQVLAR</sequence>
<keyword evidence="1" id="KW-0808">Transferase</keyword>
<organism evidence="3 4">
    <name type="scientific">Novosphingobium aquiterrae</name>
    <dbReference type="NCBI Taxonomy" id="624388"/>
    <lineage>
        <taxon>Bacteria</taxon>
        <taxon>Pseudomonadati</taxon>
        <taxon>Pseudomonadota</taxon>
        <taxon>Alphaproteobacteria</taxon>
        <taxon>Sphingomonadales</taxon>
        <taxon>Sphingomonadaceae</taxon>
        <taxon>Novosphingobium</taxon>
    </lineage>
</organism>
<evidence type="ECO:0000259" key="2">
    <source>
        <dbReference type="Pfam" id="PF00534"/>
    </source>
</evidence>
<dbReference type="CDD" id="cd03809">
    <property type="entry name" value="GT4_MtfB-like"/>
    <property type="match status" value="1"/>
</dbReference>
<dbReference type="PANTHER" id="PTHR46401">
    <property type="entry name" value="GLYCOSYLTRANSFERASE WBBK-RELATED"/>
    <property type="match status" value="1"/>
</dbReference>
<dbReference type="RefSeq" id="WP_379481353.1">
    <property type="nucleotide sequence ID" value="NZ_JBHLTL010000006.1"/>
</dbReference>
<dbReference type="Gene3D" id="3.40.50.2000">
    <property type="entry name" value="Glycogen Phosphorylase B"/>
    <property type="match status" value="1"/>
</dbReference>
<dbReference type="InterPro" id="IPR001296">
    <property type="entry name" value="Glyco_trans_1"/>
</dbReference>
<evidence type="ECO:0000313" key="3">
    <source>
        <dbReference type="EMBL" id="MFC0589895.1"/>
    </source>
</evidence>
<evidence type="ECO:0000313" key="4">
    <source>
        <dbReference type="Proteomes" id="UP001589943"/>
    </source>
</evidence>
<keyword evidence="4" id="KW-1185">Reference proteome</keyword>
<accession>A0ABV6PJA4</accession>
<gene>
    <name evidence="3" type="ORF">ACFFF7_10760</name>
</gene>
<protein>
    <submittedName>
        <fullName evidence="3">Glycosyltransferase family 4 protein</fullName>
    </submittedName>
</protein>
<dbReference type="EMBL" id="JBHLTL010000006">
    <property type="protein sequence ID" value="MFC0589895.1"/>
    <property type="molecule type" value="Genomic_DNA"/>
</dbReference>
<dbReference type="PANTHER" id="PTHR46401:SF2">
    <property type="entry name" value="GLYCOSYLTRANSFERASE WBBK-RELATED"/>
    <property type="match status" value="1"/>
</dbReference>
<proteinExistence type="predicted"/>
<feature type="domain" description="Glycosyl transferase family 1" evidence="2">
    <location>
        <begin position="258"/>
        <end position="414"/>
    </location>
</feature>
<dbReference type="Pfam" id="PF00534">
    <property type="entry name" value="Glycos_transf_1"/>
    <property type="match status" value="1"/>
</dbReference>
<dbReference type="SUPFAM" id="SSF53756">
    <property type="entry name" value="UDP-Glycosyltransferase/glycogen phosphorylase"/>
    <property type="match status" value="1"/>
</dbReference>
<name>A0ABV6PJA4_9SPHN</name>
<dbReference type="Proteomes" id="UP001589943">
    <property type="component" value="Unassembled WGS sequence"/>
</dbReference>
<reference evidence="3 4" key="1">
    <citation type="submission" date="2024-09" db="EMBL/GenBank/DDBJ databases">
        <authorList>
            <person name="Sun Q."/>
            <person name="Mori K."/>
        </authorList>
    </citation>
    <scope>NUCLEOTIDE SEQUENCE [LARGE SCALE GENOMIC DNA]</scope>
    <source>
        <strain evidence="3 4">NCAIM B.02537</strain>
    </source>
</reference>
<comment type="caution">
    <text evidence="3">The sequence shown here is derived from an EMBL/GenBank/DDBJ whole genome shotgun (WGS) entry which is preliminary data.</text>
</comment>